<evidence type="ECO:0000256" key="5">
    <source>
        <dbReference type="ARBA" id="ARBA00022448"/>
    </source>
</evidence>
<keyword evidence="7" id="KW-0808">Transferase</keyword>
<feature type="signal peptide" evidence="21">
    <location>
        <begin position="1"/>
        <end position="17"/>
    </location>
</feature>
<organism evidence="23 24">
    <name type="scientific">Paeniroseomonas aquatica</name>
    <dbReference type="NCBI Taxonomy" id="373043"/>
    <lineage>
        <taxon>Bacteria</taxon>
        <taxon>Pseudomonadati</taxon>
        <taxon>Pseudomonadota</taxon>
        <taxon>Alphaproteobacteria</taxon>
        <taxon>Acetobacterales</taxon>
        <taxon>Acetobacteraceae</taxon>
        <taxon>Paeniroseomonas</taxon>
    </lineage>
</organism>
<evidence type="ECO:0000256" key="15">
    <source>
        <dbReference type="ARBA" id="ARBA00030833"/>
    </source>
</evidence>
<keyword evidence="6 20" id="KW-0349">Heme</keyword>
<protein>
    <recommendedName>
        <fullName evidence="4">L-cysteine S-thiosulfotransferase subunit SoxA</fullName>
        <ecNumber evidence="3">2.8.5.2</ecNumber>
    </recommendedName>
    <alternativeName>
        <fullName evidence="16">Protein SoxA</fullName>
    </alternativeName>
    <alternativeName>
        <fullName evidence="17">SoxAX cytochrome complex subunit A</fullName>
    </alternativeName>
    <alternativeName>
        <fullName evidence="15">Sulfur oxidizing protein A</fullName>
    </alternativeName>
    <alternativeName>
        <fullName evidence="14">Thiosulfate-oxidizing multienzyme system protein SoxA</fullName>
    </alternativeName>
</protein>
<evidence type="ECO:0000256" key="13">
    <source>
        <dbReference type="ARBA" id="ARBA00025746"/>
    </source>
</evidence>
<dbReference type="EMBL" id="JAUFPN010000107">
    <property type="protein sequence ID" value="MDN3564541.1"/>
    <property type="molecule type" value="Genomic_DNA"/>
</dbReference>
<evidence type="ECO:0000259" key="22">
    <source>
        <dbReference type="PROSITE" id="PS51007"/>
    </source>
</evidence>
<keyword evidence="5" id="KW-0813">Transport</keyword>
<keyword evidence="24" id="KW-1185">Reference proteome</keyword>
<dbReference type="SUPFAM" id="SSF46626">
    <property type="entry name" value="Cytochrome c"/>
    <property type="match status" value="2"/>
</dbReference>
<dbReference type="PROSITE" id="PS51007">
    <property type="entry name" value="CYTC"/>
    <property type="match status" value="1"/>
</dbReference>
<dbReference type="Gene3D" id="1.10.760.10">
    <property type="entry name" value="Cytochrome c-like domain"/>
    <property type="match status" value="2"/>
</dbReference>
<comment type="subunit">
    <text evidence="2">Heterodimer of SoxA and SoxX.</text>
</comment>
<keyword evidence="12 20" id="KW-0408">Iron</keyword>
<comment type="catalytic activity">
    <reaction evidence="19">
        <text>S-sulfanyl-L-cysteinyl-[SoxY protein] + thiosulfate + 2 Fe(III)-[cytochrome c] = S-(2-sulfodisulfanyl)-L-cysteinyl-[SoxY protein] + 2 Fe(II)-[cytochrome c] + 2 H(+)</text>
        <dbReference type="Rhea" id="RHEA:51224"/>
        <dbReference type="Rhea" id="RHEA-COMP:10350"/>
        <dbReference type="Rhea" id="RHEA-COMP:14399"/>
        <dbReference type="Rhea" id="RHEA-COMP:14689"/>
        <dbReference type="Rhea" id="RHEA-COMP:14690"/>
        <dbReference type="ChEBI" id="CHEBI:15378"/>
        <dbReference type="ChEBI" id="CHEBI:29033"/>
        <dbReference type="ChEBI" id="CHEBI:29034"/>
        <dbReference type="ChEBI" id="CHEBI:33542"/>
        <dbReference type="ChEBI" id="CHEBI:61963"/>
        <dbReference type="ChEBI" id="CHEBI:140664"/>
        <dbReference type="EC" id="2.8.5.2"/>
    </reaction>
</comment>
<gene>
    <name evidence="23" type="primary">soxA</name>
    <name evidence="23" type="ORF">QWZ14_09215</name>
</gene>
<dbReference type="RefSeq" id="WP_290316340.1">
    <property type="nucleotide sequence ID" value="NZ_JAUFPN010000107.1"/>
</dbReference>
<evidence type="ECO:0000256" key="4">
    <source>
        <dbReference type="ARBA" id="ARBA00019364"/>
    </source>
</evidence>
<feature type="chain" id="PRO_5045526968" description="L-cysteine S-thiosulfotransferase subunit SoxA" evidence="21">
    <location>
        <begin position="18"/>
        <end position="246"/>
    </location>
</feature>
<reference evidence="24" key="1">
    <citation type="journal article" date="2019" name="Int. J. Syst. Evol. Microbiol.">
        <title>The Global Catalogue of Microorganisms (GCM) 10K type strain sequencing project: providing services to taxonomists for standard genome sequencing and annotation.</title>
        <authorList>
            <consortium name="The Broad Institute Genomics Platform"/>
            <consortium name="The Broad Institute Genome Sequencing Center for Infectious Disease"/>
            <person name="Wu L."/>
            <person name="Ma J."/>
        </authorList>
    </citation>
    <scope>NUCLEOTIDE SEQUENCE [LARGE SCALE GENOMIC DNA]</scope>
    <source>
        <strain evidence="24">CECT 7131</strain>
    </source>
</reference>
<dbReference type="EC" id="2.8.5.2" evidence="3"/>
<evidence type="ECO:0000256" key="1">
    <source>
        <dbReference type="ARBA" id="ARBA00004418"/>
    </source>
</evidence>
<evidence type="ECO:0000256" key="14">
    <source>
        <dbReference type="ARBA" id="ARBA00030174"/>
    </source>
</evidence>
<evidence type="ECO:0000256" key="9">
    <source>
        <dbReference type="ARBA" id="ARBA00022729"/>
    </source>
</evidence>
<evidence type="ECO:0000256" key="20">
    <source>
        <dbReference type="PROSITE-ProRule" id="PRU00433"/>
    </source>
</evidence>
<evidence type="ECO:0000256" key="2">
    <source>
        <dbReference type="ARBA" id="ARBA00011530"/>
    </source>
</evidence>
<comment type="caution">
    <text evidence="23">The sequence shown here is derived from an EMBL/GenBank/DDBJ whole genome shotgun (WGS) entry which is preliminary data.</text>
</comment>
<feature type="domain" description="Cytochrome c" evidence="22">
    <location>
        <begin position="142"/>
        <end position="234"/>
    </location>
</feature>
<comment type="catalytic activity">
    <reaction evidence="18">
        <text>L-cysteinyl-[SoxY protein] + thiosulfate + 2 Fe(III)-[cytochrome c] = S-sulfosulfanyl-L-cysteinyl-[SoxY protein] + 2 Fe(II)-[cytochrome c] + 2 H(+)</text>
        <dbReference type="Rhea" id="RHEA:56720"/>
        <dbReference type="Rhea" id="RHEA-COMP:10350"/>
        <dbReference type="Rhea" id="RHEA-COMP:14328"/>
        <dbReference type="Rhea" id="RHEA-COMP:14399"/>
        <dbReference type="Rhea" id="RHEA-COMP:14691"/>
        <dbReference type="ChEBI" id="CHEBI:15378"/>
        <dbReference type="ChEBI" id="CHEBI:29033"/>
        <dbReference type="ChEBI" id="CHEBI:29034"/>
        <dbReference type="ChEBI" id="CHEBI:29950"/>
        <dbReference type="ChEBI" id="CHEBI:33542"/>
        <dbReference type="ChEBI" id="CHEBI:139321"/>
        <dbReference type="EC" id="2.8.5.2"/>
    </reaction>
</comment>
<evidence type="ECO:0000256" key="7">
    <source>
        <dbReference type="ARBA" id="ARBA00022679"/>
    </source>
</evidence>
<evidence type="ECO:0000256" key="18">
    <source>
        <dbReference type="ARBA" id="ARBA00048077"/>
    </source>
</evidence>
<dbReference type="InterPro" id="IPR025710">
    <property type="entry name" value="SoxA"/>
</dbReference>
<dbReference type="Pfam" id="PF21342">
    <property type="entry name" value="SoxA-TsdA_cyt-c"/>
    <property type="match status" value="2"/>
</dbReference>
<name>A0ABT8A567_9PROT</name>
<evidence type="ECO:0000256" key="19">
    <source>
        <dbReference type="ARBA" id="ARBA00048423"/>
    </source>
</evidence>
<evidence type="ECO:0000256" key="6">
    <source>
        <dbReference type="ARBA" id="ARBA00022617"/>
    </source>
</evidence>
<evidence type="ECO:0000313" key="23">
    <source>
        <dbReference type="EMBL" id="MDN3564541.1"/>
    </source>
</evidence>
<sequence length="246" mass="26315">MRRAALALLLAPLIALAAAAQPQSGFELMAPETQAMQRDDTANPGMLWVQEGEALWQQSGCAGCHGDAAASMRGAAARYPVYDEARAGPIDLAGRINQCRVERQGAPALALEGEPLLALGSFVAHQSRGLPVAPPADPRLAPARAQGEALFRERRGQLNLSCAQCHDDNAGRRLAGSPIPQGHPNGYPLYRLEWQGMGSLQRRLRNCMAGVRSEPFAYGAPEYIAIETFLMSRAAGLLLETPAVRP</sequence>
<keyword evidence="10" id="KW-0574">Periplasm</keyword>
<comment type="similarity">
    <text evidence="13">Belongs to the SoxA family.</text>
</comment>
<evidence type="ECO:0000313" key="24">
    <source>
        <dbReference type="Proteomes" id="UP001529369"/>
    </source>
</evidence>
<evidence type="ECO:0000256" key="11">
    <source>
        <dbReference type="ARBA" id="ARBA00022982"/>
    </source>
</evidence>
<dbReference type="NCBIfam" id="TIGR04484">
    <property type="entry name" value="thiosulf_SoxA"/>
    <property type="match status" value="1"/>
</dbReference>
<dbReference type="Proteomes" id="UP001529369">
    <property type="component" value="Unassembled WGS sequence"/>
</dbReference>
<keyword evidence="9 21" id="KW-0732">Signal</keyword>
<evidence type="ECO:0000256" key="8">
    <source>
        <dbReference type="ARBA" id="ARBA00022723"/>
    </source>
</evidence>
<keyword evidence="11" id="KW-0249">Electron transport</keyword>
<dbReference type="PIRSF" id="PIRSF038455">
    <property type="entry name" value="SoxA"/>
    <property type="match status" value="1"/>
</dbReference>
<evidence type="ECO:0000256" key="3">
    <source>
        <dbReference type="ARBA" id="ARBA00012408"/>
    </source>
</evidence>
<evidence type="ECO:0000256" key="16">
    <source>
        <dbReference type="ARBA" id="ARBA00032236"/>
    </source>
</evidence>
<evidence type="ECO:0000256" key="12">
    <source>
        <dbReference type="ARBA" id="ARBA00023004"/>
    </source>
</evidence>
<accession>A0ABT8A567</accession>
<evidence type="ECO:0000256" key="21">
    <source>
        <dbReference type="SAM" id="SignalP"/>
    </source>
</evidence>
<evidence type="ECO:0000256" key="10">
    <source>
        <dbReference type="ARBA" id="ARBA00022764"/>
    </source>
</evidence>
<keyword evidence="8 20" id="KW-0479">Metal-binding</keyword>
<comment type="subcellular location">
    <subcellularLocation>
        <location evidence="1">Periplasm</location>
    </subcellularLocation>
</comment>
<proteinExistence type="inferred from homology"/>
<dbReference type="InterPro" id="IPR009056">
    <property type="entry name" value="Cyt_c-like_dom"/>
</dbReference>
<evidence type="ECO:0000256" key="17">
    <source>
        <dbReference type="ARBA" id="ARBA00032318"/>
    </source>
</evidence>
<dbReference type="InterPro" id="IPR036909">
    <property type="entry name" value="Cyt_c-like_dom_sf"/>
</dbReference>